<evidence type="ECO:0000256" key="1">
    <source>
        <dbReference type="SAM" id="MobiDB-lite"/>
    </source>
</evidence>
<keyword evidence="3" id="KW-1185">Reference proteome</keyword>
<accession>A0A7R7HUV4</accession>
<dbReference type="EMBL" id="AP023355">
    <property type="protein sequence ID" value="BCJ33472.1"/>
    <property type="molecule type" value="Genomic_DNA"/>
</dbReference>
<dbReference type="Proteomes" id="UP000611640">
    <property type="component" value="Chromosome"/>
</dbReference>
<dbReference type="KEGG" id="atl:Athai_09750"/>
<dbReference type="AlphaFoldDB" id="A0A7R7HUV4"/>
<evidence type="ECO:0000313" key="3">
    <source>
        <dbReference type="Proteomes" id="UP000611640"/>
    </source>
</evidence>
<gene>
    <name evidence="2" type="ORF">Athai_09750</name>
</gene>
<name>A0A7R7HUV4_9ACTN</name>
<sequence length="57" mass="6999">MKGLETAPRPRPHRRLEAKPMELIHRTARAVHRLRARYRNALERLRRNDYDPAGWWR</sequence>
<reference evidence="2 3" key="1">
    <citation type="submission" date="2020-08" db="EMBL/GenBank/DDBJ databases">
        <title>Whole genome shotgun sequence of Actinocatenispora thailandica NBRC 105041.</title>
        <authorList>
            <person name="Komaki H."/>
            <person name="Tamura T."/>
        </authorList>
    </citation>
    <scope>NUCLEOTIDE SEQUENCE [LARGE SCALE GENOMIC DNA]</scope>
    <source>
        <strain evidence="2 3">NBRC 105041</strain>
    </source>
</reference>
<protein>
    <submittedName>
        <fullName evidence="2">Uncharacterized protein</fullName>
    </submittedName>
</protein>
<evidence type="ECO:0000313" key="2">
    <source>
        <dbReference type="EMBL" id="BCJ33472.1"/>
    </source>
</evidence>
<feature type="region of interest" description="Disordered" evidence="1">
    <location>
        <begin position="1"/>
        <end position="20"/>
    </location>
</feature>
<proteinExistence type="predicted"/>
<organism evidence="2 3">
    <name type="scientific">Actinocatenispora thailandica</name>
    <dbReference type="NCBI Taxonomy" id="227318"/>
    <lineage>
        <taxon>Bacteria</taxon>
        <taxon>Bacillati</taxon>
        <taxon>Actinomycetota</taxon>
        <taxon>Actinomycetes</taxon>
        <taxon>Micromonosporales</taxon>
        <taxon>Micromonosporaceae</taxon>
        <taxon>Actinocatenispora</taxon>
    </lineage>
</organism>